<evidence type="ECO:0000313" key="10">
    <source>
        <dbReference type="EMBL" id="JAU16826.1"/>
    </source>
</evidence>
<evidence type="ECO:0000256" key="2">
    <source>
        <dbReference type="ARBA" id="ARBA00013242"/>
    </source>
</evidence>
<accession>A0A1J3DA04</accession>
<dbReference type="InterPro" id="IPR004131">
    <property type="entry name" value="PPase-energised_H-pump"/>
</dbReference>
<proteinExistence type="predicted"/>
<dbReference type="Pfam" id="PF03030">
    <property type="entry name" value="H_PPase"/>
    <property type="match status" value="1"/>
</dbReference>
<keyword evidence="7" id="KW-1133">Transmembrane helix</keyword>
<dbReference type="EMBL" id="GEVI01015494">
    <property type="protein sequence ID" value="JAU16826.1"/>
    <property type="molecule type" value="Transcribed_RNA"/>
</dbReference>
<dbReference type="GO" id="GO:0016020">
    <property type="term" value="C:membrane"/>
    <property type="evidence" value="ECO:0007669"/>
    <property type="project" value="InterPro"/>
</dbReference>
<evidence type="ECO:0000256" key="3">
    <source>
        <dbReference type="ARBA" id="ARBA00022448"/>
    </source>
</evidence>
<evidence type="ECO:0000256" key="7">
    <source>
        <dbReference type="ARBA" id="ARBA00022989"/>
    </source>
</evidence>
<dbReference type="GO" id="GO:0009678">
    <property type="term" value="F:diphosphate hydrolysis-driven proton transmembrane transporter activity"/>
    <property type="evidence" value="ECO:0007669"/>
    <property type="project" value="UniProtKB-EC"/>
</dbReference>
<keyword evidence="4" id="KW-0812">Transmembrane</keyword>
<sequence>MFEAIAGFGLGGSTIALFARVGGGIYTKAADLGSDLVGKVESNLPEDSPKNPATIADNVGDNVGDVAGMSADLFGSFA</sequence>
<comment type="subcellular location">
    <subcellularLocation>
        <location evidence="1">Endomembrane system</location>
        <topology evidence="1">Multi-pass membrane protein</topology>
    </subcellularLocation>
</comment>
<evidence type="ECO:0000256" key="9">
    <source>
        <dbReference type="ARBA" id="ARBA00023136"/>
    </source>
</evidence>
<keyword evidence="8" id="KW-0406">Ion transport</keyword>
<evidence type="ECO:0000256" key="5">
    <source>
        <dbReference type="ARBA" id="ARBA00022842"/>
    </source>
</evidence>
<keyword evidence="6" id="KW-1278">Translocase</keyword>
<keyword evidence="9" id="KW-0472">Membrane</keyword>
<name>A0A1J3DA04_NOCCA</name>
<dbReference type="EMBL" id="GEVK01007398">
    <property type="protein sequence ID" value="JAU45434.1"/>
    <property type="molecule type" value="Transcribed_RNA"/>
</dbReference>
<protein>
    <recommendedName>
        <fullName evidence="2">H(+)-exporting diphosphatase</fullName>
        <ecNumber evidence="2">7.1.3.1</ecNumber>
    </recommendedName>
</protein>
<dbReference type="GO" id="GO:0004427">
    <property type="term" value="F:inorganic diphosphate phosphatase activity"/>
    <property type="evidence" value="ECO:0007669"/>
    <property type="project" value="InterPro"/>
</dbReference>
<keyword evidence="3" id="KW-0813">Transport</keyword>
<dbReference type="GO" id="GO:0012505">
    <property type="term" value="C:endomembrane system"/>
    <property type="evidence" value="ECO:0007669"/>
    <property type="project" value="UniProtKB-SubCell"/>
</dbReference>
<organism evidence="10">
    <name type="scientific">Noccaea caerulescens</name>
    <name type="common">Alpine penny-cress</name>
    <name type="synonym">Thlaspi caerulescens</name>
    <dbReference type="NCBI Taxonomy" id="107243"/>
    <lineage>
        <taxon>Eukaryota</taxon>
        <taxon>Viridiplantae</taxon>
        <taxon>Streptophyta</taxon>
        <taxon>Embryophyta</taxon>
        <taxon>Tracheophyta</taxon>
        <taxon>Spermatophyta</taxon>
        <taxon>Magnoliopsida</taxon>
        <taxon>eudicotyledons</taxon>
        <taxon>Gunneridae</taxon>
        <taxon>Pentapetalae</taxon>
        <taxon>rosids</taxon>
        <taxon>malvids</taxon>
        <taxon>Brassicales</taxon>
        <taxon>Brassicaceae</taxon>
        <taxon>Coluteocarpeae</taxon>
        <taxon>Noccaea</taxon>
    </lineage>
</organism>
<dbReference type="PANTHER" id="PTHR31998">
    <property type="entry name" value="K(+)-INSENSITIVE PYROPHOSPHATE-ENERGIZED PROTON PUMP"/>
    <property type="match status" value="1"/>
</dbReference>
<evidence type="ECO:0000256" key="1">
    <source>
        <dbReference type="ARBA" id="ARBA00004127"/>
    </source>
</evidence>
<evidence type="ECO:0000313" key="11">
    <source>
        <dbReference type="EMBL" id="JAU45434.1"/>
    </source>
</evidence>
<keyword evidence="5" id="KW-0460">Magnesium</keyword>
<evidence type="ECO:0000256" key="8">
    <source>
        <dbReference type="ARBA" id="ARBA00023065"/>
    </source>
</evidence>
<dbReference type="EC" id="7.1.3.1" evidence="2"/>
<evidence type="ECO:0000256" key="4">
    <source>
        <dbReference type="ARBA" id="ARBA00022692"/>
    </source>
</evidence>
<evidence type="ECO:0000256" key="6">
    <source>
        <dbReference type="ARBA" id="ARBA00022967"/>
    </source>
</evidence>
<gene>
    <name evidence="10" type="ORF">GA_TR521_c3_g1_i1_g.1777</name>
    <name evidence="11" type="ORF">LC_TR6645_c2_g1_i1_g.22412</name>
</gene>
<reference evidence="10" key="1">
    <citation type="submission" date="2016-07" db="EMBL/GenBank/DDBJ databases">
        <title>De novo transcriptome assembly of four accessions of the metal hyperaccumulator plant Noccaea caerulescens.</title>
        <authorList>
            <person name="Blande D."/>
            <person name="Halimaa P."/>
            <person name="Tervahauta A.I."/>
            <person name="Aarts M.G."/>
            <person name="Karenlampi S.O."/>
        </authorList>
    </citation>
    <scope>NUCLEOTIDE SEQUENCE</scope>
</reference>
<dbReference type="AlphaFoldDB" id="A0A1J3DA04"/>